<dbReference type="InterPro" id="IPR036388">
    <property type="entry name" value="WH-like_DNA-bd_sf"/>
</dbReference>
<evidence type="ECO:0000313" key="4">
    <source>
        <dbReference type="Proteomes" id="UP001564626"/>
    </source>
</evidence>
<reference evidence="3 4" key="1">
    <citation type="submission" date="2024-08" db="EMBL/GenBank/DDBJ databases">
        <title>Genome mining of Saccharopolyspora cebuensis PGLac3 from Nigerian medicinal plant.</title>
        <authorList>
            <person name="Ezeobiora C.E."/>
            <person name="Igbokwe N.H."/>
            <person name="Amin D.H."/>
            <person name="Mendie U.E."/>
        </authorList>
    </citation>
    <scope>NUCLEOTIDE SEQUENCE [LARGE SCALE GENOMIC DNA]</scope>
    <source>
        <strain evidence="3 4">PGLac3</strain>
    </source>
</reference>
<protein>
    <submittedName>
        <fullName evidence="3">PadR family transcriptional regulator</fullName>
    </submittedName>
</protein>
<dbReference type="SUPFAM" id="SSF46785">
    <property type="entry name" value="Winged helix' DNA-binding domain"/>
    <property type="match status" value="1"/>
</dbReference>
<feature type="domain" description="Transcription regulator PadR N-terminal" evidence="2">
    <location>
        <begin position="6"/>
        <end position="81"/>
    </location>
</feature>
<feature type="region of interest" description="Disordered" evidence="1">
    <location>
        <begin position="173"/>
        <end position="196"/>
    </location>
</feature>
<evidence type="ECO:0000256" key="1">
    <source>
        <dbReference type="SAM" id="MobiDB-lite"/>
    </source>
</evidence>
<keyword evidence="4" id="KW-1185">Reference proteome</keyword>
<dbReference type="RefSeq" id="WP_345360251.1">
    <property type="nucleotide sequence ID" value="NZ_BAABII010000004.1"/>
</dbReference>
<comment type="caution">
    <text evidence="3">The sequence shown here is derived from an EMBL/GenBank/DDBJ whole genome shotgun (WGS) entry which is preliminary data.</text>
</comment>
<proteinExistence type="predicted"/>
<name>A0ABV4CP58_9PSEU</name>
<accession>A0ABV4CP58</accession>
<dbReference type="Proteomes" id="UP001564626">
    <property type="component" value="Unassembled WGS sequence"/>
</dbReference>
<evidence type="ECO:0000313" key="3">
    <source>
        <dbReference type="EMBL" id="MEY8041922.1"/>
    </source>
</evidence>
<sequence>MLELAVLGLLHEAPMHGYELRRQLREAPGAFRACSCGTLYPTLRRMLRAGLIEEVADDPAAGSGRRARRVYRLTADGVVRFDELVGECGPQACEDASFGVHVAFFSRTPADVRLRLLERRRLRVEEQRDGLLQALARSGNGFDRYLVELHRLQLDRSEREVRWLDEIIRQERAEQATSVEDRPRAGANRKDITDEQ</sequence>
<dbReference type="EMBL" id="JBGEHV010000045">
    <property type="protein sequence ID" value="MEY8041922.1"/>
    <property type="molecule type" value="Genomic_DNA"/>
</dbReference>
<evidence type="ECO:0000259" key="2">
    <source>
        <dbReference type="Pfam" id="PF03551"/>
    </source>
</evidence>
<dbReference type="InterPro" id="IPR052509">
    <property type="entry name" value="Metal_resp_DNA-bind_regulator"/>
</dbReference>
<dbReference type="PANTHER" id="PTHR33169">
    <property type="entry name" value="PADR-FAMILY TRANSCRIPTIONAL REGULATOR"/>
    <property type="match status" value="1"/>
</dbReference>
<dbReference type="Pfam" id="PF03551">
    <property type="entry name" value="PadR"/>
    <property type="match status" value="1"/>
</dbReference>
<dbReference type="PANTHER" id="PTHR33169:SF26">
    <property type="entry name" value="CONSERVED PROTEIN"/>
    <property type="match status" value="1"/>
</dbReference>
<organism evidence="3 4">
    <name type="scientific">Saccharopolyspora cebuensis</name>
    <dbReference type="NCBI Taxonomy" id="418759"/>
    <lineage>
        <taxon>Bacteria</taxon>
        <taxon>Bacillati</taxon>
        <taxon>Actinomycetota</taxon>
        <taxon>Actinomycetes</taxon>
        <taxon>Pseudonocardiales</taxon>
        <taxon>Pseudonocardiaceae</taxon>
        <taxon>Saccharopolyspora</taxon>
    </lineage>
</organism>
<dbReference type="InterPro" id="IPR036390">
    <property type="entry name" value="WH_DNA-bd_sf"/>
</dbReference>
<dbReference type="Gene3D" id="1.10.10.10">
    <property type="entry name" value="Winged helix-like DNA-binding domain superfamily/Winged helix DNA-binding domain"/>
    <property type="match status" value="1"/>
</dbReference>
<dbReference type="InterPro" id="IPR005149">
    <property type="entry name" value="Tscrpt_reg_PadR_N"/>
</dbReference>
<gene>
    <name evidence="3" type="ORF">AB8O55_21130</name>
</gene>